<accession>K0TJI5</accession>
<sequence>MPGPARERTGTRNRLRILWLRTRLKSTITLTWSSVKRPGRRWDLIETTATITKSVKTPSGDLFFRKLDFLVKGADRGEVKYEQITYTQIEYPPDAPLEFKKLPKGAALENDPKLSDEERDHMSGLDKSKFALSLLKEDGKDILDWVIETLDDKKCKALDGPCDLQEMLCEGIQETLTDKEKLTCTGFSFDGGVIGQAAFPAFMACLTKFRTAKIAKRAKCFSAVTACRINARACELAVMFQIGILHGVHIGVKIGHAAVEYEIVDLSLAEAQTGEQFNLVQATYHNAIKFHEWNEEALDIVNYNIREQHTQMRGELQVFVVRCQCRGKLPLLPKSDCCRLVTKISQMTSTSFLGNQIFNALPGATAGSLSTLCSNLLGVGSGRRLLSSDGGPYSLKVTYDDNSFIEDIKEIQVTEEEIIEFERKILENENSILKKEDIIIEKEDIIIDDLATVKGQEDNILQNQEQILKEMQVIREALDIPPADRPPTRPPTIVTTPRPSSFRAAASCGNDSCEMAETNKSCPHDCIGAQLDTTSYDQSMASSSESIKFVIKAKRAVAIKSLSFYTSSVGNSEVTVLTQKGQYSRGIFSDLNADEWKTVFHGQVVTRGYVSRGAQLTTVKIDQDVVLLAGKTKSFEVRTASSRIMVQLGEQEGMLTRQDMALEVHVGRSGSQSPAAFRGIIKYDGLNDRSNPGGRSKSAKAKAAKLEKDYVMLDAGTTTAELMRAEINGKEEAHALDLVWTDVEAINIKVEDLDDKLGGDLQSIKADVEAMDDQMGALALEGDVQSIMADVKATKADVADVYDKMEALEEDVQSIKSMMARIVKLLETSSDVEEKSGNGPTN</sequence>
<feature type="coiled-coil region" evidence="1">
    <location>
        <begin position="791"/>
        <end position="818"/>
    </location>
</feature>
<gene>
    <name evidence="3" type="ORF">THAOC_04271</name>
</gene>
<reference evidence="3 4" key="1">
    <citation type="journal article" date="2012" name="Genome Biol.">
        <title>Genome and low-iron response of an oceanic diatom adapted to chronic iron limitation.</title>
        <authorList>
            <person name="Lommer M."/>
            <person name="Specht M."/>
            <person name="Roy A.S."/>
            <person name="Kraemer L."/>
            <person name="Andreson R."/>
            <person name="Gutowska M.A."/>
            <person name="Wolf J."/>
            <person name="Bergner S.V."/>
            <person name="Schilhabel M.B."/>
            <person name="Klostermeier U.C."/>
            <person name="Beiko R.G."/>
            <person name="Rosenstiel P."/>
            <person name="Hippler M."/>
            <person name="Laroche J."/>
        </authorList>
    </citation>
    <scope>NUCLEOTIDE SEQUENCE [LARGE SCALE GENOMIC DNA]</scope>
    <source>
        <strain evidence="3 4">CCMP1005</strain>
    </source>
</reference>
<keyword evidence="1" id="KW-0175">Coiled coil</keyword>
<evidence type="ECO:0000256" key="1">
    <source>
        <dbReference type="SAM" id="Coils"/>
    </source>
</evidence>
<dbReference type="AlphaFoldDB" id="K0TJI5"/>
<organism evidence="3 4">
    <name type="scientific">Thalassiosira oceanica</name>
    <name type="common">Marine diatom</name>
    <dbReference type="NCBI Taxonomy" id="159749"/>
    <lineage>
        <taxon>Eukaryota</taxon>
        <taxon>Sar</taxon>
        <taxon>Stramenopiles</taxon>
        <taxon>Ochrophyta</taxon>
        <taxon>Bacillariophyta</taxon>
        <taxon>Coscinodiscophyceae</taxon>
        <taxon>Thalassiosirophycidae</taxon>
        <taxon>Thalassiosirales</taxon>
        <taxon>Thalassiosiraceae</taxon>
        <taxon>Thalassiosira</taxon>
    </lineage>
</organism>
<evidence type="ECO:0000256" key="2">
    <source>
        <dbReference type="SAM" id="MobiDB-lite"/>
    </source>
</evidence>
<dbReference type="PANTHER" id="PTHR33683:SF46">
    <property type="entry name" value="SUSHI DOMAIN-CONTAINING PROTEIN"/>
    <property type="match status" value="1"/>
</dbReference>
<dbReference type="Proteomes" id="UP000266841">
    <property type="component" value="Unassembled WGS sequence"/>
</dbReference>
<dbReference type="PANTHER" id="PTHR33683">
    <property type="entry name" value="1, PUTATIVE-RELATED"/>
    <property type="match status" value="1"/>
</dbReference>
<proteinExistence type="predicted"/>
<feature type="region of interest" description="Disordered" evidence="2">
    <location>
        <begin position="480"/>
        <end position="500"/>
    </location>
</feature>
<comment type="caution">
    <text evidence="3">The sequence shown here is derived from an EMBL/GenBank/DDBJ whole genome shotgun (WGS) entry which is preliminary data.</text>
</comment>
<keyword evidence="4" id="KW-1185">Reference proteome</keyword>
<protein>
    <submittedName>
        <fullName evidence="3">Uncharacterized protein</fullName>
    </submittedName>
</protein>
<evidence type="ECO:0000313" key="3">
    <source>
        <dbReference type="EMBL" id="EJK74076.1"/>
    </source>
</evidence>
<evidence type="ECO:0000313" key="4">
    <source>
        <dbReference type="Proteomes" id="UP000266841"/>
    </source>
</evidence>
<name>K0TJI5_THAOC</name>
<dbReference type="EMBL" id="AGNL01003978">
    <property type="protein sequence ID" value="EJK74076.1"/>
    <property type="molecule type" value="Genomic_DNA"/>
</dbReference>